<dbReference type="CDD" id="cd00821">
    <property type="entry name" value="PH"/>
    <property type="match status" value="1"/>
</dbReference>
<protein>
    <recommendedName>
        <fullName evidence="2">PH domain-containing protein</fullName>
    </recommendedName>
</protein>
<keyword evidence="4" id="KW-1185">Reference proteome</keyword>
<evidence type="ECO:0000259" key="2">
    <source>
        <dbReference type="PROSITE" id="PS50003"/>
    </source>
</evidence>
<name>A0A1Y2HV44_9FUNG</name>
<dbReference type="SUPFAM" id="SSF50729">
    <property type="entry name" value="PH domain-like"/>
    <property type="match status" value="1"/>
</dbReference>
<keyword evidence="1" id="KW-0812">Transmembrane</keyword>
<dbReference type="PROSITE" id="PS50003">
    <property type="entry name" value="PH_DOMAIN"/>
    <property type="match status" value="1"/>
</dbReference>
<accession>A0A1Y2HV44</accession>
<evidence type="ECO:0000256" key="1">
    <source>
        <dbReference type="SAM" id="Phobius"/>
    </source>
</evidence>
<feature type="domain" description="PH" evidence="2">
    <location>
        <begin position="179"/>
        <end position="281"/>
    </location>
</feature>
<comment type="caution">
    <text evidence="3">The sequence shown here is derived from an EMBL/GenBank/DDBJ whole genome shotgun (WGS) entry which is preliminary data.</text>
</comment>
<feature type="transmembrane region" description="Helical" evidence="1">
    <location>
        <begin position="53"/>
        <end position="74"/>
    </location>
</feature>
<gene>
    <name evidence="3" type="ORF">BCR44DRAFT_1428336</name>
</gene>
<evidence type="ECO:0000313" key="4">
    <source>
        <dbReference type="Proteomes" id="UP000193411"/>
    </source>
</evidence>
<dbReference type="Proteomes" id="UP000193411">
    <property type="component" value="Unassembled WGS sequence"/>
</dbReference>
<sequence length="285" mass="30199">MLATFWVGIKASRLATAPPEARALTVCIANATFVPIILIPFVDLDLVDQTTVYILRSLTVVFPIGLFIGAYLAPRAWLAFEYRRNPSAAAEKDSESQASMMGSTMTAAGNGLATFAATAAPAGAGAGGKGAPNAGPNVQASAVMTVGTVGAGAPSPAAGQQAPALDLKKLVKSTLKEFDFGCEGIVTMRRSDRVWLLSLTPWTLKRGYVLHKEGLLVFQHLSNQSSISRGTCIPLSLVKSVSQTKPNEFTLTLDGRFLSQLMVSTAEETRKWVVAIESALKARKD</sequence>
<dbReference type="AlphaFoldDB" id="A0A1Y2HV44"/>
<keyword evidence="1" id="KW-1133">Transmembrane helix</keyword>
<evidence type="ECO:0000313" key="3">
    <source>
        <dbReference type="EMBL" id="ORZ38477.1"/>
    </source>
</evidence>
<feature type="transmembrane region" description="Helical" evidence="1">
    <location>
        <begin position="21"/>
        <end position="41"/>
    </location>
</feature>
<dbReference type="InterPro" id="IPR001849">
    <property type="entry name" value="PH_domain"/>
</dbReference>
<organism evidence="3 4">
    <name type="scientific">Catenaria anguillulae PL171</name>
    <dbReference type="NCBI Taxonomy" id="765915"/>
    <lineage>
        <taxon>Eukaryota</taxon>
        <taxon>Fungi</taxon>
        <taxon>Fungi incertae sedis</taxon>
        <taxon>Blastocladiomycota</taxon>
        <taxon>Blastocladiomycetes</taxon>
        <taxon>Blastocladiales</taxon>
        <taxon>Catenariaceae</taxon>
        <taxon>Catenaria</taxon>
    </lineage>
</organism>
<proteinExistence type="predicted"/>
<keyword evidence="1" id="KW-0472">Membrane</keyword>
<dbReference type="EMBL" id="MCFL01000008">
    <property type="protein sequence ID" value="ORZ38477.1"/>
    <property type="molecule type" value="Genomic_DNA"/>
</dbReference>
<reference evidence="3 4" key="1">
    <citation type="submission" date="2016-07" db="EMBL/GenBank/DDBJ databases">
        <title>Pervasive Adenine N6-methylation of Active Genes in Fungi.</title>
        <authorList>
            <consortium name="DOE Joint Genome Institute"/>
            <person name="Mondo S.J."/>
            <person name="Dannebaum R.O."/>
            <person name="Kuo R.C."/>
            <person name="Labutti K."/>
            <person name="Haridas S."/>
            <person name="Kuo A."/>
            <person name="Salamov A."/>
            <person name="Ahrendt S.R."/>
            <person name="Lipzen A."/>
            <person name="Sullivan W."/>
            <person name="Andreopoulos W.B."/>
            <person name="Clum A."/>
            <person name="Lindquist E."/>
            <person name="Daum C."/>
            <person name="Ramamoorthy G.K."/>
            <person name="Gryganskyi A."/>
            <person name="Culley D."/>
            <person name="Magnuson J.K."/>
            <person name="James T.Y."/>
            <person name="O'Malley M.A."/>
            <person name="Stajich J.E."/>
            <person name="Spatafora J.W."/>
            <person name="Visel A."/>
            <person name="Grigoriev I.V."/>
        </authorList>
    </citation>
    <scope>NUCLEOTIDE SEQUENCE [LARGE SCALE GENOMIC DNA]</scope>
    <source>
        <strain evidence="3 4">PL171</strain>
    </source>
</reference>